<reference evidence="4" key="1">
    <citation type="submission" date="2016-11" db="EMBL/GenBank/DDBJ databases">
        <authorList>
            <person name="Varghese N."/>
            <person name="Submissions S."/>
        </authorList>
    </citation>
    <scope>NUCLEOTIDE SEQUENCE [LARGE SCALE GENOMIC DNA]</scope>
    <source>
        <strain evidence="4">DSM 15449</strain>
    </source>
</reference>
<feature type="domain" description="HD" evidence="2">
    <location>
        <begin position="159"/>
        <end position="279"/>
    </location>
</feature>
<keyword evidence="4" id="KW-1185">Reference proteome</keyword>
<dbReference type="CDD" id="cd00077">
    <property type="entry name" value="HDc"/>
    <property type="match status" value="1"/>
</dbReference>
<evidence type="ECO:0000259" key="2">
    <source>
        <dbReference type="PROSITE" id="PS51831"/>
    </source>
</evidence>
<dbReference type="PROSITE" id="PS51831">
    <property type="entry name" value="HD"/>
    <property type="match status" value="1"/>
</dbReference>
<dbReference type="PANTHER" id="PTHR37294">
    <property type="entry name" value="3'-5' EXORIBONUCLEASE YHAM"/>
    <property type="match status" value="1"/>
</dbReference>
<dbReference type="InterPro" id="IPR006675">
    <property type="entry name" value="HDIG_dom"/>
</dbReference>
<dbReference type="GO" id="GO:0016787">
    <property type="term" value="F:hydrolase activity"/>
    <property type="evidence" value="ECO:0007669"/>
    <property type="project" value="UniProtKB-KW"/>
</dbReference>
<sequence length="309" mass="35496">MLRDCKAGERFEGVLLVNEWKEVPFRQKPGAYLSMTCQDRSGMIQGKIWNYDPQVLVWLKDQDIFRVKGVASEYRGTIELTIEAIQIVSKEDVDLSDLLPSSPVTADELEKRLAVLIEKIIQPELKMLMEMILGHPEWGNAYRKAPAAMKIHQAYLRGLWEHSVRVAELAEGIAKHYAGINRDLVVAGALLHDIGKIGEYSYDRGVKFTTEGRLLGHIIIGIELLTEEIAKIPSFSRDQRSKLLHIITSHHGKYEWQSPKRPKLMEALVIHYADAMDAELYQFEQAKENHPQDEWSPYIPSMERFIYLK</sequence>
<dbReference type="RefSeq" id="WP_073029839.1">
    <property type="nucleotide sequence ID" value="NZ_FQXJ01000007.1"/>
</dbReference>
<dbReference type="SUPFAM" id="SSF50249">
    <property type="entry name" value="Nucleic acid-binding proteins"/>
    <property type="match status" value="1"/>
</dbReference>
<evidence type="ECO:0000256" key="1">
    <source>
        <dbReference type="ARBA" id="ARBA00022801"/>
    </source>
</evidence>
<organism evidence="3 4">
    <name type="scientific">Desulfosporosinus lacus DSM 15449</name>
    <dbReference type="NCBI Taxonomy" id="1121420"/>
    <lineage>
        <taxon>Bacteria</taxon>
        <taxon>Bacillati</taxon>
        <taxon>Bacillota</taxon>
        <taxon>Clostridia</taxon>
        <taxon>Eubacteriales</taxon>
        <taxon>Desulfitobacteriaceae</taxon>
        <taxon>Desulfosporosinus</taxon>
    </lineage>
</organism>
<evidence type="ECO:0000313" key="4">
    <source>
        <dbReference type="Proteomes" id="UP000183954"/>
    </source>
</evidence>
<dbReference type="AlphaFoldDB" id="A0A1M5Y5J3"/>
<dbReference type="InterPro" id="IPR006674">
    <property type="entry name" value="HD_domain"/>
</dbReference>
<keyword evidence="1" id="KW-0378">Hydrolase</keyword>
<dbReference type="InterPro" id="IPR004365">
    <property type="entry name" value="NA-bd_OB_tRNA"/>
</dbReference>
<dbReference type="Pfam" id="PF01336">
    <property type="entry name" value="tRNA_anti-codon"/>
    <property type="match status" value="1"/>
</dbReference>
<dbReference type="OrthoDB" id="9778453at2"/>
<proteinExistence type="predicted"/>
<dbReference type="GO" id="GO:0031125">
    <property type="term" value="P:rRNA 3'-end processing"/>
    <property type="evidence" value="ECO:0007669"/>
    <property type="project" value="TreeGrafter"/>
</dbReference>
<accession>A0A1M5Y5J3</accession>
<dbReference type="STRING" id="1121420.SAMN02746098_02264"/>
<gene>
    <name evidence="3" type="ORF">SAMN02746098_02264</name>
</gene>
<dbReference type="SUPFAM" id="SSF109604">
    <property type="entry name" value="HD-domain/PDEase-like"/>
    <property type="match status" value="1"/>
</dbReference>
<protein>
    <submittedName>
        <fullName evidence="3">3'-5' exoribonuclease</fullName>
    </submittedName>
</protein>
<dbReference type="InterPro" id="IPR012340">
    <property type="entry name" value="NA-bd_OB-fold"/>
</dbReference>
<dbReference type="SMART" id="SM00471">
    <property type="entry name" value="HDc"/>
    <property type="match status" value="1"/>
</dbReference>
<dbReference type="Proteomes" id="UP000183954">
    <property type="component" value="Unassembled WGS sequence"/>
</dbReference>
<dbReference type="InterPro" id="IPR050798">
    <property type="entry name" value="YhaM_exoribonuc/phosphodiest"/>
</dbReference>
<dbReference type="Gene3D" id="1.10.3210.10">
    <property type="entry name" value="Hypothetical protein af1432"/>
    <property type="match status" value="1"/>
</dbReference>
<name>A0A1M5Y5J3_9FIRM</name>
<dbReference type="EMBL" id="FQXJ01000007">
    <property type="protein sequence ID" value="SHI07088.1"/>
    <property type="molecule type" value="Genomic_DNA"/>
</dbReference>
<evidence type="ECO:0000313" key="3">
    <source>
        <dbReference type="EMBL" id="SHI07088.1"/>
    </source>
</evidence>
<dbReference type="PANTHER" id="PTHR37294:SF1">
    <property type="entry name" value="3'-5' EXORIBONUCLEASE YHAM"/>
    <property type="match status" value="1"/>
</dbReference>
<dbReference type="InterPro" id="IPR003607">
    <property type="entry name" value="HD/PDEase_dom"/>
</dbReference>
<dbReference type="Pfam" id="PF01966">
    <property type="entry name" value="HD"/>
    <property type="match status" value="1"/>
</dbReference>
<dbReference type="NCBIfam" id="TIGR00277">
    <property type="entry name" value="HDIG"/>
    <property type="match status" value="1"/>
</dbReference>
<dbReference type="GO" id="GO:0003676">
    <property type="term" value="F:nucleic acid binding"/>
    <property type="evidence" value="ECO:0007669"/>
    <property type="project" value="InterPro"/>
</dbReference>